<proteinExistence type="inferred from homology"/>
<organism evidence="3 4">
    <name type="scientific">Teichococcus deserti</name>
    <dbReference type="NCBI Taxonomy" id="1817963"/>
    <lineage>
        <taxon>Bacteria</taxon>
        <taxon>Pseudomonadati</taxon>
        <taxon>Pseudomonadota</taxon>
        <taxon>Alphaproteobacteria</taxon>
        <taxon>Acetobacterales</taxon>
        <taxon>Roseomonadaceae</taxon>
        <taxon>Roseomonas</taxon>
    </lineage>
</organism>
<dbReference type="EMBL" id="MLCO01000023">
    <property type="protein sequence ID" value="ONG58034.1"/>
    <property type="molecule type" value="Genomic_DNA"/>
</dbReference>
<feature type="chain" id="PRO_5013092774" description="ABC transporter substrate-binding protein" evidence="2">
    <location>
        <begin position="31"/>
        <end position="333"/>
    </location>
</feature>
<evidence type="ECO:0000313" key="4">
    <source>
        <dbReference type="Proteomes" id="UP000188879"/>
    </source>
</evidence>
<dbReference type="PANTHER" id="PTHR42928:SF5">
    <property type="entry name" value="BLR1237 PROTEIN"/>
    <property type="match status" value="1"/>
</dbReference>
<dbReference type="RefSeq" id="WP_076956019.1">
    <property type="nucleotide sequence ID" value="NZ_MLCO01000023.1"/>
</dbReference>
<evidence type="ECO:0000256" key="2">
    <source>
        <dbReference type="SAM" id="SignalP"/>
    </source>
</evidence>
<dbReference type="SUPFAM" id="SSF53850">
    <property type="entry name" value="Periplasmic binding protein-like II"/>
    <property type="match status" value="1"/>
</dbReference>
<dbReference type="Gene3D" id="3.40.190.10">
    <property type="entry name" value="Periplasmic binding protein-like II"/>
    <property type="match status" value="1"/>
</dbReference>
<dbReference type="CDD" id="cd13578">
    <property type="entry name" value="PBP2_Bug27"/>
    <property type="match status" value="1"/>
</dbReference>
<accession>A0A1V2H8U1</accession>
<sequence length="333" mass="34646">MTRDAPFGWRMRRRSLLAGLATGLATPALAAHGSAPGEWPARPVRLICPFPAGGTTDICARIAAEILAGALGQPFVVDNRSGAGGNIGAAQAARAEPDGYTLLLSSPGPLSINAHLYREMGFDGLRDFAPVSQVAEVPNLIAAHPSLGVRDAAGLIALAKSRRLTYGETSIGGSTHLAAELFRIQAGIEAEHISYRGSADMMPDLLAGRIDYGSDNLPSIIPHVRSGALVGIGATSSGRWSGAPNLPAIAETLPGYEVTAWFGVVAPRATPPAILQKAQAVLAAGLRQPAVVSRLTELGAIPLGDTSENFAARIRSEHEKWGGVIRQAGIRLQ</sequence>
<comment type="similarity">
    <text evidence="1">Belongs to the UPF0065 (bug) family.</text>
</comment>
<feature type="signal peptide" evidence="2">
    <location>
        <begin position="1"/>
        <end position="30"/>
    </location>
</feature>
<dbReference type="InterPro" id="IPR005064">
    <property type="entry name" value="BUG"/>
</dbReference>
<evidence type="ECO:0008006" key="5">
    <source>
        <dbReference type="Google" id="ProtNLM"/>
    </source>
</evidence>
<dbReference type="Pfam" id="PF03401">
    <property type="entry name" value="TctC"/>
    <property type="match status" value="1"/>
</dbReference>
<keyword evidence="4" id="KW-1185">Reference proteome</keyword>
<dbReference type="PROSITE" id="PS51318">
    <property type="entry name" value="TAT"/>
    <property type="match status" value="1"/>
</dbReference>
<dbReference type="PIRSF" id="PIRSF017082">
    <property type="entry name" value="YflP"/>
    <property type="match status" value="1"/>
</dbReference>
<gene>
    <name evidence="3" type="ORF">BKE38_03610</name>
</gene>
<dbReference type="InterPro" id="IPR006311">
    <property type="entry name" value="TAT_signal"/>
</dbReference>
<name>A0A1V2H8U1_9PROT</name>
<dbReference type="AlphaFoldDB" id="A0A1V2H8U1"/>
<keyword evidence="2" id="KW-0732">Signal</keyword>
<protein>
    <recommendedName>
        <fullName evidence="5">ABC transporter substrate-binding protein</fullName>
    </recommendedName>
</protein>
<comment type="caution">
    <text evidence="3">The sequence shown here is derived from an EMBL/GenBank/DDBJ whole genome shotgun (WGS) entry which is preliminary data.</text>
</comment>
<dbReference type="Proteomes" id="UP000188879">
    <property type="component" value="Unassembled WGS sequence"/>
</dbReference>
<dbReference type="InterPro" id="IPR042100">
    <property type="entry name" value="Bug_dom1"/>
</dbReference>
<dbReference type="Gene3D" id="3.40.190.150">
    <property type="entry name" value="Bordetella uptake gene, domain 1"/>
    <property type="match status" value="1"/>
</dbReference>
<dbReference type="PANTHER" id="PTHR42928">
    <property type="entry name" value="TRICARBOXYLATE-BINDING PROTEIN"/>
    <property type="match status" value="1"/>
</dbReference>
<reference evidence="3 4" key="1">
    <citation type="submission" date="2016-10" db="EMBL/GenBank/DDBJ databases">
        <title>Draft Genome sequence of Roseomonas sp. strain M3.</title>
        <authorList>
            <person name="Subhash Y."/>
            <person name="Lee S."/>
        </authorList>
    </citation>
    <scope>NUCLEOTIDE SEQUENCE [LARGE SCALE GENOMIC DNA]</scope>
    <source>
        <strain evidence="3 4">M3</strain>
    </source>
</reference>
<evidence type="ECO:0000256" key="1">
    <source>
        <dbReference type="ARBA" id="ARBA00006987"/>
    </source>
</evidence>
<evidence type="ECO:0000313" key="3">
    <source>
        <dbReference type="EMBL" id="ONG58034.1"/>
    </source>
</evidence>